<accession>A0AAN5CCG1</accession>
<dbReference type="AlphaFoldDB" id="A0AAN5CCG1"/>
<sequence length="105" mass="11930">LQCLYTAQMSTTIKAGLMEPYSLFVSSGIAVPTIVLSAYTYTRIRRSPAYRNSQYLRVYTAKGVNDTMLFAFSLVVHKLPLQSFMYYFYKGNGDVFLVNFGIVCH</sequence>
<evidence type="ECO:0000313" key="2">
    <source>
        <dbReference type="EMBL" id="GMR39530.1"/>
    </source>
</evidence>
<evidence type="ECO:0000313" key="3">
    <source>
        <dbReference type="Proteomes" id="UP001328107"/>
    </source>
</evidence>
<feature type="transmembrane region" description="Helical" evidence="1">
    <location>
        <begin position="20"/>
        <end position="41"/>
    </location>
</feature>
<protein>
    <submittedName>
        <fullName evidence="2">Uncharacterized protein</fullName>
    </submittedName>
</protein>
<organism evidence="2 3">
    <name type="scientific">Pristionchus mayeri</name>
    <dbReference type="NCBI Taxonomy" id="1317129"/>
    <lineage>
        <taxon>Eukaryota</taxon>
        <taxon>Metazoa</taxon>
        <taxon>Ecdysozoa</taxon>
        <taxon>Nematoda</taxon>
        <taxon>Chromadorea</taxon>
        <taxon>Rhabditida</taxon>
        <taxon>Rhabditina</taxon>
        <taxon>Diplogasteromorpha</taxon>
        <taxon>Diplogasteroidea</taxon>
        <taxon>Neodiplogasteridae</taxon>
        <taxon>Pristionchus</taxon>
    </lineage>
</organism>
<keyword evidence="1" id="KW-0472">Membrane</keyword>
<keyword evidence="1" id="KW-1133">Transmembrane helix</keyword>
<keyword evidence="3" id="KW-1185">Reference proteome</keyword>
<gene>
    <name evidence="2" type="ORF">PMAYCL1PPCAC_09725</name>
</gene>
<feature type="non-terminal residue" evidence="2">
    <location>
        <position position="1"/>
    </location>
</feature>
<evidence type="ECO:0000256" key="1">
    <source>
        <dbReference type="SAM" id="Phobius"/>
    </source>
</evidence>
<keyword evidence="1" id="KW-0812">Transmembrane</keyword>
<name>A0AAN5CCG1_9BILA</name>
<dbReference type="EMBL" id="BTRK01000002">
    <property type="protein sequence ID" value="GMR39530.1"/>
    <property type="molecule type" value="Genomic_DNA"/>
</dbReference>
<comment type="caution">
    <text evidence="2">The sequence shown here is derived from an EMBL/GenBank/DDBJ whole genome shotgun (WGS) entry which is preliminary data.</text>
</comment>
<proteinExistence type="predicted"/>
<dbReference type="Proteomes" id="UP001328107">
    <property type="component" value="Unassembled WGS sequence"/>
</dbReference>
<reference evidence="3" key="1">
    <citation type="submission" date="2022-10" db="EMBL/GenBank/DDBJ databases">
        <title>Genome assembly of Pristionchus species.</title>
        <authorList>
            <person name="Yoshida K."/>
            <person name="Sommer R.J."/>
        </authorList>
    </citation>
    <scope>NUCLEOTIDE SEQUENCE [LARGE SCALE GENOMIC DNA]</scope>
    <source>
        <strain evidence="3">RS5460</strain>
    </source>
</reference>